<accession>A0A6J5S5E8</accession>
<evidence type="ECO:0000313" key="1">
    <source>
        <dbReference type="EMBL" id="CAB4203749.1"/>
    </source>
</evidence>
<organism evidence="1">
    <name type="scientific">uncultured Caudovirales phage</name>
    <dbReference type="NCBI Taxonomy" id="2100421"/>
    <lineage>
        <taxon>Viruses</taxon>
        <taxon>Duplodnaviria</taxon>
        <taxon>Heunggongvirae</taxon>
        <taxon>Uroviricota</taxon>
        <taxon>Caudoviricetes</taxon>
        <taxon>Peduoviridae</taxon>
        <taxon>Maltschvirus</taxon>
        <taxon>Maltschvirus maltsch</taxon>
    </lineage>
</organism>
<protein>
    <submittedName>
        <fullName evidence="1">LGT_TIGR03299, phage/plasmid-like protein TIGR03299</fullName>
    </submittedName>
</protein>
<proteinExistence type="predicted"/>
<gene>
    <name evidence="1" type="ORF">UFOVP1387_5</name>
</gene>
<dbReference type="EMBL" id="LR797337">
    <property type="protein sequence ID" value="CAB4203749.1"/>
    <property type="molecule type" value="Genomic_DNA"/>
</dbReference>
<name>A0A6J5S5E8_9CAUD</name>
<dbReference type="Pfam" id="PF06067">
    <property type="entry name" value="DUF932"/>
    <property type="match status" value="1"/>
</dbReference>
<dbReference type="InterPro" id="IPR017686">
    <property type="entry name" value="Phg/plasmid-like_prot"/>
</dbReference>
<dbReference type="InterPro" id="IPR026325">
    <property type="entry name" value="DUF932"/>
</dbReference>
<dbReference type="NCBIfam" id="TIGR03299">
    <property type="entry name" value="LGT_TIGR03299"/>
    <property type="match status" value="1"/>
</dbReference>
<reference evidence="1" key="1">
    <citation type="submission" date="2020-05" db="EMBL/GenBank/DDBJ databases">
        <authorList>
            <person name="Chiriac C."/>
            <person name="Salcher M."/>
            <person name="Ghai R."/>
            <person name="Kavagutti S V."/>
        </authorList>
    </citation>
    <scope>NUCLEOTIDE SEQUENCE</scope>
</reference>
<sequence>MSAETLDHLNTQTLIGFTDQRGTAWHYKQDLQGAEPNHYTGAVPIDDVRRRLFAWQAVEMPMHITTPSGDLVEVPNRKAIVRDDSWQVLGVPSKSYRPHQYDEWLLTDVSNLLDDDLQIGTAGLLKGGAIGWVQVEMPENCTAAGVEFRPHLLATTSFNGEIATMYKRTCTIVVCDNTRHMALREKSAQISVRHTSQSHLRLADAREALQIVHTLSDDFTKEIETLMAMQVSDKHFDRFLNVLVPSSDTESQQSQTRASNTRSTLRQMWQTDIRCAPFRGTGFGAVQTVNTWRQHIKPTRLGRSMIERTMMDTLTGQTEIADREVVEMLVGVAV</sequence>